<evidence type="ECO:0000313" key="9">
    <source>
        <dbReference type="Proteomes" id="UP000232003"/>
    </source>
</evidence>
<dbReference type="KEGG" id="nfl:COO91_07554"/>
<evidence type="ECO:0000313" key="2">
    <source>
        <dbReference type="EMBL" id="AUB35606.1"/>
    </source>
</evidence>
<evidence type="ECO:0000313" key="4">
    <source>
        <dbReference type="EMBL" id="AUB41506.1"/>
    </source>
</evidence>
<geneLocation type="plasmid" evidence="6">
    <name>pNFSY03</name>
</geneLocation>
<dbReference type="Proteomes" id="UP000232003">
    <property type="component" value="Plasmid pNFSY03"/>
</dbReference>
<dbReference type="KEGG" id="nfl:COO91_01496"/>
<evidence type="ECO:0000313" key="5">
    <source>
        <dbReference type="EMBL" id="AUB41748.1"/>
    </source>
</evidence>
<geneLocation type="plasmid" evidence="9">
    <name>pnfsy07</name>
</geneLocation>
<reference evidence="8 9" key="1">
    <citation type="submission" date="2017-11" db="EMBL/GenBank/DDBJ databases">
        <title>Complete genome of a free-living desiccation-tolerant cyanobacterium and its photosynthetic adaptation to extreme terrestrial habitat.</title>
        <authorList>
            <person name="Shang J."/>
        </authorList>
    </citation>
    <scope>NUCLEOTIDE SEQUENCE [LARGE SCALE GENOMIC DNA]</scope>
    <source>
        <strain evidence="8 9">CCNUN1</strain>
        <plasmid evidence="9">pnfsy03</plasmid>
        <plasmid evidence="6">pNFSY03</plasmid>
        <plasmid evidence="7">pNFSY04</plasmid>
        <plasmid evidence="9">pnfsy04</plasmid>
        <plasmid evidence="8">pNFSY07</plasmid>
        <plasmid evidence="9">pnfsy07</plasmid>
    </source>
</reference>
<geneLocation type="plasmid" evidence="7">
    <name>pNFSY04</name>
</geneLocation>
<dbReference type="EMBL" id="CP024785">
    <property type="protein sequence ID" value="AUB35606.1"/>
    <property type="molecule type" value="Genomic_DNA"/>
</dbReference>
<dbReference type="Proteomes" id="UP000232003">
    <property type="component" value="Chromosome"/>
</dbReference>
<dbReference type="Proteomes" id="UP000232003">
    <property type="component" value="Plasmid pNFSY07"/>
</dbReference>
<evidence type="ECO:0000313" key="6">
    <source>
        <dbReference type="EMBL" id="AUB43174.1"/>
    </source>
</evidence>
<dbReference type="EMBL" id="CP024788">
    <property type="protein sequence ID" value="AUB43174.1"/>
    <property type="molecule type" value="Genomic_DNA"/>
</dbReference>
<keyword evidence="8" id="KW-0614">Plasmid</keyword>
<dbReference type="KEGG" id="nfl:COO91_09376"/>
<sequence length="40" mass="4850">MELEKLFCDVDDFCAEFEKSWQEELLSSSERRSTRKFNLC</sequence>
<dbReference type="EMBL" id="CP024789">
    <property type="protein sequence ID" value="AUB43203.1"/>
    <property type="molecule type" value="Genomic_DNA"/>
</dbReference>
<dbReference type="KEGG" id="nfl:COO91_09345"/>
<dbReference type="EMBL" id="CP024785">
    <property type="protein sequence ID" value="AUB38533.1"/>
    <property type="molecule type" value="Genomic_DNA"/>
</dbReference>
<evidence type="ECO:0000313" key="1">
    <source>
        <dbReference type="EMBL" id="AUB35073.1"/>
    </source>
</evidence>
<evidence type="ECO:0000313" key="3">
    <source>
        <dbReference type="EMBL" id="AUB38533.1"/>
    </source>
</evidence>
<geneLocation type="plasmid" evidence="9">
    <name>pnfsy04</name>
</geneLocation>
<dbReference type="EMBL" id="CP024785">
    <property type="protein sequence ID" value="AUB35073.1"/>
    <property type="molecule type" value="Genomic_DNA"/>
</dbReference>
<geneLocation type="plasmid" evidence="8">
    <name>pNFSY07</name>
</geneLocation>
<dbReference type="EMBL" id="CP024785">
    <property type="protein sequence ID" value="AUB41748.1"/>
    <property type="molecule type" value="Genomic_DNA"/>
</dbReference>
<protein>
    <submittedName>
        <fullName evidence="8">Mobile element protein</fullName>
    </submittedName>
</protein>
<geneLocation type="plasmid" evidence="9">
    <name>pnfsy03</name>
</geneLocation>
<organism evidence="8 9">
    <name type="scientific">Nostoc flagelliforme CCNUN1</name>
    <dbReference type="NCBI Taxonomy" id="2038116"/>
    <lineage>
        <taxon>Bacteria</taxon>
        <taxon>Bacillati</taxon>
        <taxon>Cyanobacteriota</taxon>
        <taxon>Cyanophyceae</taxon>
        <taxon>Nostocales</taxon>
        <taxon>Nostocaceae</taxon>
        <taxon>Nostoc</taxon>
    </lineage>
</organism>
<dbReference type="AlphaFoldDB" id="A0A2K8T8D4"/>
<dbReference type="EMBL" id="CP024792">
    <property type="protein sequence ID" value="AUB43843.1"/>
    <property type="molecule type" value="Genomic_DNA"/>
</dbReference>
<proteinExistence type="predicted"/>
<dbReference type="KEGG" id="nfl:COO91_00927"/>
<dbReference type="Proteomes" id="UP000232003">
    <property type="component" value="Plasmid pNFSY04"/>
</dbReference>
<keyword evidence="9" id="KW-1185">Reference proteome</keyword>
<evidence type="ECO:0000313" key="7">
    <source>
        <dbReference type="EMBL" id="AUB43203.1"/>
    </source>
</evidence>
<accession>A0A2K8T8D4</accession>
<dbReference type="KEGG" id="nfl:COO91_04503"/>
<evidence type="ECO:0000313" key="8">
    <source>
        <dbReference type="EMBL" id="AUB43843.1"/>
    </source>
</evidence>
<dbReference type="KEGG" id="nfl:COO91_07812"/>
<dbReference type="EMBL" id="CP024785">
    <property type="protein sequence ID" value="AUB41506.1"/>
    <property type="molecule type" value="Genomic_DNA"/>
</dbReference>
<dbReference type="KEGG" id="nfl:COO91_10040"/>
<name>A0A2K8T8D4_9NOSO</name>
<gene>
    <name evidence="1" type="ORF">COO91_00927</name>
    <name evidence="2" type="ORF">COO91_01496</name>
    <name evidence="3" type="ORF">COO91_04503</name>
    <name evidence="4" type="ORF">COO91_07554</name>
    <name evidence="5" type="ORF">COO91_07812</name>
    <name evidence="6" type="ORF">COO91_09345</name>
    <name evidence="7" type="ORF">COO91_09376</name>
    <name evidence="8" type="ORF">COO91_10040</name>
</gene>